<keyword evidence="3 6" id="KW-0133">Cell shape</keyword>
<dbReference type="CDD" id="cd02644">
    <property type="entry name" value="R3H_jag"/>
    <property type="match status" value="1"/>
</dbReference>
<evidence type="ECO:0000259" key="7">
    <source>
        <dbReference type="PROSITE" id="PS51061"/>
    </source>
</evidence>
<dbReference type="Pfam" id="PF14804">
    <property type="entry name" value="Jag_N"/>
    <property type="match status" value="1"/>
</dbReference>
<dbReference type="GO" id="GO:0071555">
    <property type="term" value="P:cell wall organization"/>
    <property type="evidence" value="ECO:0007669"/>
    <property type="project" value="UniProtKB-KW"/>
</dbReference>
<dbReference type="HAMAP" id="MF_00867">
    <property type="entry name" value="KhpB"/>
    <property type="match status" value="1"/>
</dbReference>
<dbReference type="InterPro" id="IPR039247">
    <property type="entry name" value="KhpB"/>
</dbReference>
<dbReference type="GO" id="GO:0003723">
    <property type="term" value="F:RNA binding"/>
    <property type="evidence" value="ECO:0007669"/>
    <property type="project" value="UniProtKB-UniRule"/>
</dbReference>
<gene>
    <name evidence="6" type="primary">khpB</name>
    <name evidence="6" type="synonym">eloR</name>
    <name evidence="8" type="ORF">NSA47_09650</name>
</gene>
<dbReference type="GO" id="GO:0008360">
    <property type="term" value="P:regulation of cell shape"/>
    <property type="evidence" value="ECO:0007669"/>
    <property type="project" value="UniProtKB-KW"/>
</dbReference>
<dbReference type="InterPro" id="IPR001374">
    <property type="entry name" value="R3H_dom"/>
</dbReference>
<comment type="function">
    <text evidence="6">A probable RNA chaperone. Forms a complex with KhpA which binds to cellular RNA and controls its expression. Plays a role in peptidoglycan (PG) homeostasis and cell length regulation.</text>
</comment>
<protein>
    <recommendedName>
        <fullName evidence="6">RNA-binding protein KhpB</fullName>
    </recommendedName>
    <alternativeName>
        <fullName evidence="6">RNA-binding protein EloR</fullName>
    </alternativeName>
</protein>
<dbReference type="PROSITE" id="PS51061">
    <property type="entry name" value="R3H"/>
    <property type="match status" value="1"/>
</dbReference>
<dbReference type="InterPro" id="IPR038008">
    <property type="entry name" value="Jag_KH"/>
</dbReference>
<evidence type="ECO:0000256" key="2">
    <source>
        <dbReference type="ARBA" id="ARBA00022884"/>
    </source>
</evidence>
<reference evidence="8" key="1">
    <citation type="submission" date="2022-07" db="EMBL/GenBank/DDBJ databases">
        <title>Enhanced cultured diversity of the mouse gut microbiota enables custom-made synthetic communities.</title>
        <authorList>
            <person name="Afrizal A."/>
        </authorList>
    </citation>
    <scope>NUCLEOTIDE SEQUENCE</scope>
    <source>
        <strain evidence="8">DSM 28593</strain>
    </source>
</reference>
<feature type="domain" description="R3H" evidence="7">
    <location>
        <begin position="140"/>
        <end position="205"/>
    </location>
</feature>
<comment type="caution">
    <text evidence="8">The sequence shown here is derived from an EMBL/GenBank/DDBJ whole genome shotgun (WGS) entry which is preliminary data.</text>
</comment>
<proteinExistence type="inferred from homology"/>
<evidence type="ECO:0000256" key="6">
    <source>
        <dbReference type="HAMAP-Rule" id="MF_00867"/>
    </source>
</evidence>
<dbReference type="RefSeq" id="WP_257531400.1">
    <property type="nucleotide sequence ID" value="NZ_JANKAS010000008.1"/>
</dbReference>
<evidence type="ECO:0000256" key="4">
    <source>
        <dbReference type="ARBA" id="ARBA00023186"/>
    </source>
</evidence>
<dbReference type="InterPro" id="IPR032782">
    <property type="entry name" value="KhpB_N"/>
</dbReference>
<comment type="subunit">
    <text evidence="6">Forms a complex with KhpA.</text>
</comment>
<dbReference type="NCBIfam" id="NF041568">
    <property type="entry name" value="Jag_EloR"/>
    <property type="match status" value="1"/>
</dbReference>
<dbReference type="Pfam" id="PF01424">
    <property type="entry name" value="R3H"/>
    <property type="match status" value="1"/>
</dbReference>
<keyword evidence="9" id="KW-1185">Reference proteome</keyword>
<comment type="similarity">
    <text evidence="6">Belongs to the KhpB RNA-binding protein family.</text>
</comment>
<dbReference type="Pfam" id="PF13083">
    <property type="entry name" value="KH_KhpA-B"/>
    <property type="match status" value="1"/>
</dbReference>
<name>A0AAE3L2T7_9FIRM</name>
<dbReference type="Gene3D" id="3.30.300.20">
    <property type="match status" value="1"/>
</dbReference>
<dbReference type="PANTHER" id="PTHR35800">
    <property type="entry name" value="PROTEIN JAG"/>
    <property type="match status" value="1"/>
</dbReference>
<dbReference type="AlphaFoldDB" id="A0AAE3L2T7"/>
<feature type="region of interest" description="Jag_N domain" evidence="6">
    <location>
        <begin position="5"/>
        <end position="55"/>
    </location>
</feature>
<dbReference type="GO" id="GO:0005737">
    <property type="term" value="C:cytoplasm"/>
    <property type="evidence" value="ECO:0007669"/>
    <property type="project" value="UniProtKB-SubCell"/>
</dbReference>
<evidence type="ECO:0000313" key="9">
    <source>
        <dbReference type="Proteomes" id="UP001205748"/>
    </source>
</evidence>
<dbReference type="InterPro" id="IPR036867">
    <property type="entry name" value="R3H_dom_sf"/>
</dbReference>
<dbReference type="SMART" id="SM00393">
    <property type="entry name" value="R3H"/>
    <property type="match status" value="1"/>
</dbReference>
<dbReference type="InterPro" id="IPR038247">
    <property type="entry name" value="Jag_N_dom_sf"/>
</dbReference>
<keyword evidence="2 6" id="KW-0694">RNA-binding</keyword>
<keyword evidence="4 6" id="KW-0143">Chaperone</keyword>
<evidence type="ECO:0000256" key="1">
    <source>
        <dbReference type="ARBA" id="ARBA00022490"/>
    </source>
</evidence>
<dbReference type="Proteomes" id="UP001205748">
    <property type="component" value="Unassembled WGS sequence"/>
</dbReference>
<dbReference type="CDD" id="cd02414">
    <property type="entry name" value="KH-II_Jag"/>
    <property type="match status" value="1"/>
</dbReference>
<dbReference type="Gene3D" id="3.30.1370.50">
    <property type="entry name" value="R3H-like domain"/>
    <property type="match status" value="1"/>
</dbReference>
<keyword evidence="1 6" id="KW-0963">Cytoplasm</keyword>
<sequence length="205" mass="23498">MKKIVATGKTIQEAIEHGLEELQLREDQVETNVVEEPSKGLFGLWGNKLAKVEISVKDNVEEMASSFMTQILEAMNIEAKITTQLDEHSLEIEIEGVDMGILIGRRGQTLDAIQYLVSLVVNKNREKYIRVVVDTEDYRAKREKTLEQLALRLAKKVEKTNKKVLLEPMNPYERRIIHSILQNHPKVTTYSEGEEPYRKVVIALK</sequence>
<evidence type="ECO:0000256" key="5">
    <source>
        <dbReference type="ARBA" id="ARBA00023316"/>
    </source>
</evidence>
<accession>A0AAE3L2T7</accession>
<comment type="subcellular location">
    <subcellularLocation>
        <location evidence="6">Cytoplasm</location>
    </subcellularLocation>
</comment>
<dbReference type="SMART" id="SM01245">
    <property type="entry name" value="Jag_N"/>
    <property type="match status" value="1"/>
</dbReference>
<dbReference type="SUPFAM" id="SSF82708">
    <property type="entry name" value="R3H domain"/>
    <property type="match status" value="1"/>
</dbReference>
<organism evidence="8 9">
    <name type="scientific">Irregularibacter muris</name>
    <dbReference type="NCBI Taxonomy" id="1796619"/>
    <lineage>
        <taxon>Bacteria</taxon>
        <taxon>Bacillati</taxon>
        <taxon>Bacillota</taxon>
        <taxon>Clostridia</taxon>
        <taxon>Eubacteriales</taxon>
        <taxon>Eubacteriaceae</taxon>
        <taxon>Irregularibacter</taxon>
    </lineage>
</organism>
<dbReference type="PANTHER" id="PTHR35800:SF1">
    <property type="entry name" value="RNA-BINDING PROTEIN KHPB"/>
    <property type="match status" value="1"/>
</dbReference>
<keyword evidence="5 6" id="KW-0961">Cell wall biogenesis/degradation</keyword>
<comment type="domain">
    <text evidence="6">Has an N-terminal Jag-N domain and 2 RNA-binding domains (KH and R3H).</text>
</comment>
<dbReference type="InterPro" id="IPR015946">
    <property type="entry name" value="KH_dom-like_a/b"/>
</dbReference>
<dbReference type="InterPro" id="IPR034079">
    <property type="entry name" value="R3H_KhpB"/>
</dbReference>
<dbReference type="EMBL" id="JANKAS010000008">
    <property type="protein sequence ID" value="MCR1899249.1"/>
    <property type="molecule type" value="Genomic_DNA"/>
</dbReference>
<dbReference type="Gene3D" id="3.30.30.80">
    <property type="entry name" value="probable RNA-binding protein from clostridium symbiosum atcc 14940"/>
    <property type="match status" value="1"/>
</dbReference>
<dbReference type="GO" id="GO:0009252">
    <property type="term" value="P:peptidoglycan biosynthetic process"/>
    <property type="evidence" value="ECO:0007669"/>
    <property type="project" value="UniProtKB-UniRule"/>
</dbReference>
<evidence type="ECO:0000256" key="3">
    <source>
        <dbReference type="ARBA" id="ARBA00022960"/>
    </source>
</evidence>
<evidence type="ECO:0000313" key="8">
    <source>
        <dbReference type="EMBL" id="MCR1899249.1"/>
    </source>
</evidence>